<dbReference type="PANTHER" id="PTHR10676">
    <property type="entry name" value="DYNEIN HEAVY CHAIN FAMILY PROTEIN"/>
    <property type="match status" value="1"/>
</dbReference>
<dbReference type="GO" id="GO:0051959">
    <property type="term" value="F:dynein light intermediate chain binding"/>
    <property type="evidence" value="ECO:0007669"/>
    <property type="project" value="InterPro"/>
</dbReference>
<feature type="coiled-coil region" evidence="1">
    <location>
        <begin position="17"/>
        <end position="44"/>
    </location>
</feature>
<dbReference type="AlphaFoldDB" id="A0A146K601"/>
<dbReference type="EMBL" id="GDID01005311">
    <property type="protein sequence ID" value="JAP91295.1"/>
    <property type="molecule type" value="Transcribed_RNA"/>
</dbReference>
<dbReference type="PANTHER" id="PTHR10676:SF242">
    <property type="entry name" value="DYNEIN AXONEMAL HEAVY CHAIN 3"/>
    <property type="match status" value="1"/>
</dbReference>
<dbReference type="InterPro" id="IPR026983">
    <property type="entry name" value="DHC"/>
</dbReference>
<protein>
    <submittedName>
        <fullName evidence="3">Dynein heavy chain</fullName>
    </submittedName>
</protein>
<name>A0A146K601_9EUKA</name>
<sequence>RFQQTEVMTKDFKFIDASKVETIIDECQRNLAKASRNITEDKLKIVSDQIKKEINQFRNLVPLLVLLRNQGLRKRHWLKMVKETGVKELKKLKYINGIELVNYGAKTEDDEKSTDYSVLTKEQIIEQNAQAIGFTFKQAVNDLKLEQHIDKIRVISEAASKEYAIESVLA</sequence>
<dbReference type="Pfam" id="PF08393">
    <property type="entry name" value="DHC_N2"/>
    <property type="match status" value="1"/>
</dbReference>
<dbReference type="GO" id="GO:0008569">
    <property type="term" value="F:minus-end-directed microtubule motor activity"/>
    <property type="evidence" value="ECO:0007669"/>
    <property type="project" value="TreeGrafter"/>
</dbReference>
<organism evidence="3">
    <name type="scientific">Trepomonas sp. PC1</name>
    <dbReference type="NCBI Taxonomy" id="1076344"/>
    <lineage>
        <taxon>Eukaryota</taxon>
        <taxon>Metamonada</taxon>
        <taxon>Diplomonadida</taxon>
        <taxon>Hexamitidae</taxon>
        <taxon>Hexamitinae</taxon>
        <taxon>Trepomonas</taxon>
    </lineage>
</organism>
<dbReference type="GO" id="GO:0036156">
    <property type="term" value="C:inner dynein arm"/>
    <property type="evidence" value="ECO:0007669"/>
    <property type="project" value="TreeGrafter"/>
</dbReference>
<accession>A0A146K601</accession>
<keyword evidence="1" id="KW-0175">Coiled coil</keyword>
<dbReference type="GO" id="GO:0060294">
    <property type="term" value="P:cilium movement involved in cell motility"/>
    <property type="evidence" value="ECO:0007669"/>
    <property type="project" value="TreeGrafter"/>
</dbReference>
<gene>
    <name evidence="3" type="ORF">TPC1_17130</name>
</gene>
<dbReference type="GO" id="GO:0097729">
    <property type="term" value="C:9+2 motile cilium"/>
    <property type="evidence" value="ECO:0007669"/>
    <property type="project" value="TreeGrafter"/>
</dbReference>
<dbReference type="GO" id="GO:0045505">
    <property type="term" value="F:dynein intermediate chain binding"/>
    <property type="evidence" value="ECO:0007669"/>
    <property type="project" value="InterPro"/>
</dbReference>
<reference evidence="3" key="1">
    <citation type="submission" date="2015-07" db="EMBL/GenBank/DDBJ databases">
        <title>Adaptation to a free-living lifestyle via gene acquisitions in the diplomonad Trepomonas sp. PC1.</title>
        <authorList>
            <person name="Xu F."/>
            <person name="Jerlstrom-Hultqvist J."/>
            <person name="Kolisko M."/>
            <person name="Simpson A.G.B."/>
            <person name="Roger A.J."/>
            <person name="Svard S.G."/>
            <person name="Andersson J.O."/>
        </authorList>
    </citation>
    <scope>NUCLEOTIDE SEQUENCE</scope>
    <source>
        <strain evidence="3">PC1</strain>
    </source>
</reference>
<evidence type="ECO:0000259" key="2">
    <source>
        <dbReference type="Pfam" id="PF08393"/>
    </source>
</evidence>
<proteinExistence type="predicted"/>
<feature type="non-terminal residue" evidence="3">
    <location>
        <position position="170"/>
    </location>
</feature>
<evidence type="ECO:0000313" key="3">
    <source>
        <dbReference type="EMBL" id="JAP91295.1"/>
    </source>
</evidence>
<feature type="non-terminal residue" evidence="3">
    <location>
        <position position="1"/>
    </location>
</feature>
<feature type="domain" description="Dynein heavy chain linker" evidence="2">
    <location>
        <begin position="5"/>
        <end position="169"/>
    </location>
</feature>
<dbReference type="InterPro" id="IPR013602">
    <property type="entry name" value="Dynein_heavy_linker"/>
</dbReference>
<evidence type="ECO:0000256" key="1">
    <source>
        <dbReference type="SAM" id="Coils"/>
    </source>
</evidence>